<keyword evidence="2" id="KW-0479">Metal-binding</keyword>
<dbReference type="InterPro" id="IPR013087">
    <property type="entry name" value="Znf_C2H2_type"/>
</dbReference>
<proteinExistence type="predicted"/>
<dbReference type="SUPFAM" id="SSF57667">
    <property type="entry name" value="beta-beta-alpha zinc fingers"/>
    <property type="match status" value="1"/>
</dbReference>
<dbReference type="Gene3D" id="3.30.160.60">
    <property type="entry name" value="Classic Zinc Finger"/>
    <property type="match status" value="2"/>
</dbReference>
<dbReference type="GO" id="GO:0000981">
    <property type="term" value="F:DNA-binding transcription factor activity, RNA polymerase II-specific"/>
    <property type="evidence" value="ECO:0007669"/>
    <property type="project" value="TreeGrafter"/>
</dbReference>
<evidence type="ECO:0000256" key="2">
    <source>
        <dbReference type="ARBA" id="ARBA00022723"/>
    </source>
</evidence>
<reference evidence="9" key="3">
    <citation type="submission" date="2025-09" db="UniProtKB">
        <authorList>
            <consortium name="Ensembl"/>
        </authorList>
    </citation>
    <scope>IDENTIFICATION</scope>
</reference>
<sequence length="126" mass="14743">MAYRTKLQLTNHVEQIHIGVRYPCTSCGKKFMKETKAFIQSGYLKSHMRIHTGEKPFKCDVCEKAFRLSYHMKKHRRTHGGKPSSFVCEECGVAFFQKKLLWEHSLTHDVKLEPTFIQVHNSFVNV</sequence>
<keyword evidence="10" id="KW-1185">Reference proteome</keyword>
<accession>A0A8C5D5V3</accession>
<evidence type="ECO:0000256" key="1">
    <source>
        <dbReference type="ARBA" id="ARBA00004123"/>
    </source>
</evidence>
<dbReference type="GO" id="GO:0032502">
    <property type="term" value="P:developmental process"/>
    <property type="evidence" value="ECO:0007669"/>
    <property type="project" value="UniProtKB-ARBA"/>
</dbReference>
<keyword evidence="6" id="KW-0539">Nucleus</keyword>
<organism evidence="9 10">
    <name type="scientific">Gouania willdenowi</name>
    <name type="common">Blunt-snouted clingfish</name>
    <name type="synonym">Lepadogaster willdenowi</name>
    <dbReference type="NCBI Taxonomy" id="441366"/>
    <lineage>
        <taxon>Eukaryota</taxon>
        <taxon>Metazoa</taxon>
        <taxon>Chordata</taxon>
        <taxon>Craniata</taxon>
        <taxon>Vertebrata</taxon>
        <taxon>Euteleostomi</taxon>
        <taxon>Actinopterygii</taxon>
        <taxon>Neopterygii</taxon>
        <taxon>Teleostei</taxon>
        <taxon>Neoteleostei</taxon>
        <taxon>Acanthomorphata</taxon>
        <taxon>Ovalentaria</taxon>
        <taxon>Blenniimorphae</taxon>
        <taxon>Blenniiformes</taxon>
        <taxon>Gobiesocoidei</taxon>
        <taxon>Gobiesocidae</taxon>
        <taxon>Gobiesocinae</taxon>
        <taxon>Gouania</taxon>
    </lineage>
</organism>
<evidence type="ECO:0000256" key="3">
    <source>
        <dbReference type="ARBA" id="ARBA00022737"/>
    </source>
</evidence>
<keyword evidence="4 7" id="KW-0863">Zinc-finger</keyword>
<feature type="domain" description="C2H2-type" evidence="8">
    <location>
        <begin position="22"/>
        <end position="56"/>
    </location>
</feature>
<keyword evidence="3" id="KW-0677">Repeat</keyword>
<dbReference type="FunFam" id="3.30.160.60:FF:000202">
    <property type="entry name" value="Zinc finger protein 574"/>
    <property type="match status" value="1"/>
</dbReference>
<dbReference type="InterPro" id="IPR036236">
    <property type="entry name" value="Znf_C2H2_sf"/>
</dbReference>
<dbReference type="Proteomes" id="UP000694680">
    <property type="component" value="Chromosome 6"/>
</dbReference>
<dbReference type="AlphaFoldDB" id="A0A8C5D5V3"/>
<dbReference type="GO" id="GO:0008270">
    <property type="term" value="F:zinc ion binding"/>
    <property type="evidence" value="ECO:0007669"/>
    <property type="project" value="UniProtKB-KW"/>
</dbReference>
<dbReference type="PROSITE" id="PS00028">
    <property type="entry name" value="ZINC_FINGER_C2H2_1"/>
    <property type="match status" value="2"/>
</dbReference>
<feature type="domain" description="C2H2-type" evidence="8">
    <location>
        <begin position="57"/>
        <end position="84"/>
    </location>
</feature>
<dbReference type="FunFam" id="3.30.160.60:FF:002402">
    <property type="entry name" value="Zinc finger protein 347"/>
    <property type="match status" value="1"/>
</dbReference>
<evidence type="ECO:0000256" key="7">
    <source>
        <dbReference type="PROSITE-ProRule" id="PRU00042"/>
    </source>
</evidence>
<dbReference type="Ensembl" id="ENSGWIT00000002642.1">
    <property type="protein sequence ID" value="ENSGWIP00000002439.1"/>
    <property type="gene ID" value="ENSGWIG00000001329.1"/>
</dbReference>
<protein>
    <recommendedName>
        <fullName evidence="8">C2H2-type domain-containing protein</fullName>
    </recommendedName>
</protein>
<evidence type="ECO:0000313" key="9">
    <source>
        <dbReference type="Ensembl" id="ENSGWIP00000002439.1"/>
    </source>
</evidence>
<dbReference type="PANTHER" id="PTHR24394:SF29">
    <property type="entry name" value="MYONEURIN"/>
    <property type="match status" value="1"/>
</dbReference>
<evidence type="ECO:0000313" key="10">
    <source>
        <dbReference type="Proteomes" id="UP000694680"/>
    </source>
</evidence>
<comment type="subcellular location">
    <subcellularLocation>
        <location evidence="1">Nucleus</location>
    </subcellularLocation>
</comment>
<evidence type="ECO:0000259" key="8">
    <source>
        <dbReference type="PROSITE" id="PS50157"/>
    </source>
</evidence>
<dbReference type="SMART" id="SM00355">
    <property type="entry name" value="ZnF_C2H2"/>
    <property type="match status" value="3"/>
</dbReference>
<dbReference type="Pfam" id="PF00096">
    <property type="entry name" value="zf-C2H2"/>
    <property type="match status" value="1"/>
</dbReference>
<evidence type="ECO:0000256" key="6">
    <source>
        <dbReference type="ARBA" id="ARBA00023242"/>
    </source>
</evidence>
<keyword evidence="5" id="KW-0862">Zinc</keyword>
<dbReference type="Pfam" id="PF13465">
    <property type="entry name" value="zf-H2C2_2"/>
    <property type="match status" value="1"/>
</dbReference>
<feature type="domain" description="C2H2-type" evidence="8">
    <location>
        <begin position="86"/>
        <end position="108"/>
    </location>
</feature>
<evidence type="ECO:0000256" key="5">
    <source>
        <dbReference type="ARBA" id="ARBA00022833"/>
    </source>
</evidence>
<evidence type="ECO:0000256" key="4">
    <source>
        <dbReference type="ARBA" id="ARBA00022771"/>
    </source>
</evidence>
<name>A0A8C5D5V3_GOUWI</name>
<reference evidence="9" key="1">
    <citation type="submission" date="2020-06" db="EMBL/GenBank/DDBJ databases">
        <authorList>
            <consortium name="Wellcome Sanger Institute Data Sharing"/>
        </authorList>
    </citation>
    <scope>NUCLEOTIDE SEQUENCE [LARGE SCALE GENOMIC DNA]</scope>
</reference>
<dbReference type="PANTHER" id="PTHR24394">
    <property type="entry name" value="ZINC FINGER PROTEIN"/>
    <property type="match status" value="1"/>
</dbReference>
<dbReference type="PROSITE" id="PS50157">
    <property type="entry name" value="ZINC_FINGER_C2H2_2"/>
    <property type="match status" value="3"/>
</dbReference>
<dbReference type="GO" id="GO:0005634">
    <property type="term" value="C:nucleus"/>
    <property type="evidence" value="ECO:0007669"/>
    <property type="project" value="UniProtKB-SubCell"/>
</dbReference>
<reference evidence="9" key="2">
    <citation type="submission" date="2025-08" db="UniProtKB">
        <authorList>
            <consortium name="Ensembl"/>
        </authorList>
    </citation>
    <scope>IDENTIFICATION</scope>
</reference>